<sequence>MPAPRSAGLIAVVMAVASLLVPLAGVPAQAEVRAQQGRQEVVRRDPSNLTELRKEAERSAKELEDATKALEKRRAEIAASEKELKSKLTSLQELERRLAVMRQPVSQMAELLYQQPLMAGGIVPFLSGSADEKTLRALMDANQIVAVRQQAVEQTSALYKETERLAGEAQELRAGNLLAEAQLAAEVDTLRARSDKIVKSLTAALVKLGIKIDKVGRAALGCNPLRAATADQYPNGLIPKAMLCPLQQKGFSLRADATIAFVSLNEAYRQRFGKPMCVTDAYRSLAEQQSVYYRRPGFAAVPGRSNHGLGLAVDLCGGVERSGSAEFVWMEKNSKRYGWFHPSWAYSSPFEPWHWEYDPKIDSLL</sequence>
<dbReference type="AlphaFoldDB" id="A0A1M4ER36"/>
<dbReference type="GO" id="GO:0004180">
    <property type="term" value="F:carboxypeptidase activity"/>
    <property type="evidence" value="ECO:0007669"/>
    <property type="project" value="UniProtKB-KW"/>
</dbReference>
<keyword evidence="3" id="KW-0121">Carboxypeptidase</keyword>
<dbReference type="SUPFAM" id="SSF55166">
    <property type="entry name" value="Hedgehog/DD-peptidase"/>
    <property type="match status" value="1"/>
</dbReference>
<protein>
    <submittedName>
        <fullName evidence="3">Peptidase M15B and M15C, D,D-carboxypeptidase VanY/endolysins</fullName>
    </submittedName>
</protein>
<dbReference type="GO" id="GO:0006508">
    <property type="term" value="P:proteolysis"/>
    <property type="evidence" value="ECO:0007669"/>
    <property type="project" value="InterPro"/>
</dbReference>
<dbReference type="Pfam" id="PF02557">
    <property type="entry name" value="VanY"/>
    <property type="match status" value="1"/>
</dbReference>
<dbReference type="Gene3D" id="3.30.1380.10">
    <property type="match status" value="1"/>
</dbReference>
<feature type="coiled-coil region" evidence="1">
    <location>
        <begin position="49"/>
        <end position="97"/>
    </location>
</feature>
<dbReference type="InterPro" id="IPR052179">
    <property type="entry name" value="DD-CPase-like"/>
</dbReference>
<accession>A0A1M4ER36</accession>
<keyword evidence="3" id="KW-0378">Hydrolase</keyword>
<feature type="domain" description="D-alanyl-D-alanine carboxypeptidase-like core" evidence="2">
    <location>
        <begin position="252"/>
        <end position="359"/>
    </location>
</feature>
<dbReference type="InterPro" id="IPR009045">
    <property type="entry name" value="Zn_M74/Hedgehog-like"/>
</dbReference>
<evidence type="ECO:0000256" key="1">
    <source>
        <dbReference type="SAM" id="Coils"/>
    </source>
</evidence>
<keyword evidence="1" id="KW-0175">Coiled coil</keyword>
<dbReference type="EMBL" id="LT559118">
    <property type="protein sequence ID" value="SBP01073.1"/>
    <property type="molecule type" value="Genomic_DNA"/>
</dbReference>
<dbReference type="InterPro" id="IPR003709">
    <property type="entry name" value="VanY-like_core_dom"/>
</dbReference>
<dbReference type="PANTHER" id="PTHR34385:SF1">
    <property type="entry name" value="PEPTIDOGLYCAN L-ALANYL-D-GLUTAMATE ENDOPEPTIDASE CWLK"/>
    <property type="match status" value="1"/>
</dbReference>
<name>A0A1M4ER36_9ACTN</name>
<dbReference type="CDD" id="cd14814">
    <property type="entry name" value="Peptidase_M15"/>
    <property type="match status" value="1"/>
</dbReference>
<organism evidence="3">
    <name type="scientific">Nonomuraea gerenzanensis</name>
    <dbReference type="NCBI Taxonomy" id="93944"/>
    <lineage>
        <taxon>Bacteria</taxon>
        <taxon>Bacillati</taxon>
        <taxon>Actinomycetota</taxon>
        <taxon>Actinomycetes</taxon>
        <taxon>Streptosporangiales</taxon>
        <taxon>Streptosporangiaceae</taxon>
        <taxon>Nonomuraea</taxon>
    </lineage>
</organism>
<reference evidence="3" key="1">
    <citation type="submission" date="2016-04" db="EMBL/GenBank/DDBJ databases">
        <authorList>
            <person name="Evans L.H."/>
            <person name="Alamgir A."/>
            <person name="Owens N."/>
            <person name="Weber N.D."/>
            <person name="Virtaneva K."/>
            <person name="Barbian K."/>
            <person name="Babar A."/>
            <person name="Rosenke K."/>
        </authorList>
    </citation>
    <scope>NUCLEOTIDE SEQUENCE</scope>
    <source>
        <strain evidence="3">Nono1</strain>
    </source>
</reference>
<keyword evidence="3" id="KW-0645">Protease</keyword>
<proteinExistence type="predicted"/>
<dbReference type="PANTHER" id="PTHR34385">
    <property type="entry name" value="D-ALANYL-D-ALANINE CARBOXYPEPTIDASE"/>
    <property type="match status" value="1"/>
</dbReference>
<evidence type="ECO:0000259" key="2">
    <source>
        <dbReference type="Pfam" id="PF02557"/>
    </source>
</evidence>
<evidence type="ECO:0000313" key="3">
    <source>
        <dbReference type="EMBL" id="SBP01073.1"/>
    </source>
</evidence>
<gene>
    <name evidence="3" type="ORF">BN4615_P10589</name>
</gene>
<dbReference type="RefSeq" id="WP_225269607.1">
    <property type="nucleotide sequence ID" value="NZ_CP084058.1"/>
</dbReference>